<accession>A0ABQ5S7I9</accession>
<dbReference type="Proteomes" id="UP001165090">
    <property type="component" value="Unassembled WGS sequence"/>
</dbReference>
<reference evidence="1 2" key="1">
    <citation type="journal article" date="2023" name="IScience">
        <title>Expanded male sex-determining region conserved during the evolution of homothallism in the green alga Volvox.</title>
        <authorList>
            <person name="Yamamoto K."/>
            <person name="Matsuzaki R."/>
            <person name="Mahakham W."/>
            <person name="Heman W."/>
            <person name="Sekimoto H."/>
            <person name="Kawachi M."/>
            <person name="Minakuchi Y."/>
            <person name="Toyoda A."/>
            <person name="Nozaki H."/>
        </authorList>
    </citation>
    <scope>NUCLEOTIDE SEQUENCE [LARGE SCALE GENOMIC DNA]</scope>
    <source>
        <strain evidence="1 2">NIES-4468</strain>
    </source>
</reference>
<organism evidence="1 2">
    <name type="scientific">Volvox africanus</name>
    <dbReference type="NCBI Taxonomy" id="51714"/>
    <lineage>
        <taxon>Eukaryota</taxon>
        <taxon>Viridiplantae</taxon>
        <taxon>Chlorophyta</taxon>
        <taxon>core chlorophytes</taxon>
        <taxon>Chlorophyceae</taxon>
        <taxon>CS clade</taxon>
        <taxon>Chlamydomonadales</taxon>
        <taxon>Volvocaceae</taxon>
        <taxon>Volvox</taxon>
    </lineage>
</organism>
<evidence type="ECO:0000313" key="1">
    <source>
        <dbReference type="EMBL" id="GLI65525.1"/>
    </source>
</evidence>
<dbReference type="SUPFAM" id="SSF55979">
    <property type="entry name" value="DNA clamp"/>
    <property type="match status" value="1"/>
</dbReference>
<comment type="caution">
    <text evidence="1">The sequence shown here is derived from an EMBL/GenBank/DDBJ whole genome shotgun (WGS) entry which is preliminary data.</text>
</comment>
<name>A0ABQ5S7I9_9CHLO</name>
<proteinExistence type="predicted"/>
<protein>
    <submittedName>
        <fullName evidence="1">Uncharacterized protein</fullName>
    </submittedName>
</protein>
<gene>
    <name evidence="1" type="ORF">VaNZ11_009080</name>
</gene>
<keyword evidence="2" id="KW-1185">Reference proteome</keyword>
<dbReference type="InterPro" id="IPR046938">
    <property type="entry name" value="DNA_clamp_sf"/>
</dbReference>
<sequence>MWIAPALLGRAIRTATDGRRRATISQSFVLHLSVAAVDPDHLVLEGEMATAAGQRVCGVVKSTRQDLALLTPTFDTSTCFVDGNSFTFAGEALFESPDLLVEILSDVKSSGCEEVTLTLSSSNLQLSGKASDNCSRLQVSLRGCTGTGALYLHAPESTISAHFKARHLQRLSHLCGNSTRVLLQVGEEAPLSAAFELRGGGTCQIFIAPCLECGEDDHQQQQEQHRRACKTAAPERAVEAVMVTAITNMKRGPGKLSIARPASAGFGDAGQAKRGGSGSCSRVAEPYGDAGDRLDSFVQL</sequence>
<dbReference type="EMBL" id="BSDZ01000024">
    <property type="protein sequence ID" value="GLI65525.1"/>
    <property type="molecule type" value="Genomic_DNA"/>
</dbReference>
<evidence type="ECO:0000313" key="2">
    <source>
        <dbReference type="Proteomes" id="UP001165090"/>
    </source>
</evidence>
<dbReference type="Gene3D" id="3.70.10.10">
    <property type="match status" value="1"/>
</dbReference>